<protein>
    <submittedName>
        <fullName evidence="1">Uncharacterized protein</fullName>
    </submittedName>
</protein>
<dbReference type="AlphaFoldDB" id="A0A6N2N408"/>
<sequence>MKNPSILVALTTYDGNFELRLMKEHGVKEPRIRMLVMESNTIDLEKETTDAVKLKSMEVLQEIQLAVRSIPYESGNADDLWCLLDIIRLVLDFIRLHSRHD</sequence>
<evidence type="ECO:0000313" key="1">
    <source>
        <dbReference type="EMBL" id="VFU61616.1"/>
    </source>
</evidence>
<reference evidence="1" key="1">
    <citation type="submission" date="2019-03" db="EMBL/GenBank/DDBJ databases">
        <authorList>
            <person name="Mank J."/>
            <person name="Almeida P."/>
        </authorList>
    </citation>
    <scope>NUCLEOTIDE SEQUENCE</scope>
    <source>
        <strain evidence="1">78183</strain>
    </source>
</reference>
<dbReference type="EMBL" id="CAADRP010002127">
    <property type="protein sequence ID" value="VFU61616.1"/>
    <property type="molecule type" value="Genomic_DNA"/>
</dbReference>
<name>A0A6N2N408_SALVM</name>
<organism evidence="1">
    <name type="scientific">Salix viminalis</name>
    <name type="common">Common osier</name>
    <name type="synonym">Basket willow</name>
    <dbReference type="NCBI Taxonomy" id="40686"/>
    <lineage>
        <taxon>Eukaryota</taxon>
        <taxon>Viridiplantae</taxon>
        <taxon>Streptophyta</taxon>
        <taxon>Embryophyta</taxon>
        <taxon>Tracheophyta</taxon>
        <taxon>Spermatophyta</taxon>
        <taxon>Magnoliopsida</taxon>
        <taxon>eudicotyledons</taxon>
        <taxon>Gunneridae</taxon>
        <taxon>Pentapetalae</taxon>
        <taxon>rosids</taxon>
        <taxon>fabids</taxon>
        <taxon>Malpighiales</taxon>
        <taxon>Salicaceae</taxon>
        <taxon>Saliceae</taxon>
        <taxon>Salix</taxon>
    </lineage>
</organism>
<accession>A0A6N2N408</accession>
<proteinExistence type="predicted"/>
<gene>
    <name evidence="1" type="ORF">SVIM_LOCUS461391</name>
</gene>